<evidence type="ECO:0000256" key="6">
    <source>
        <dbReference type="ARBA" id="ARBA00022825"/>
    </source>
</evidence>
<evidence type="ECO:0000256" key="3">
    <source>
        <dbReference type="ARBA" id="ARBA00022670"/>
    </source>
</evidence>
<dbReference type="InterPro" id="IPR003593">
    <property type="entry name" value="AAA+_ATPase"/>
</dbReference>
<sequence>MSSDDLTVTTEAGVSLEIPPELPIVPLKGLVAFPNMMFPLVVSEPSLLEMADDVLGGSKMIGLFSVLPEAAKPDVGQVLTESSDDPAILTEIATTEKAQNFTSVGTVAQIQKMLRFPDGGMRLLVQGVARVQMVRVKQTEPYMAASVRVIHIDEPESKRTEALRRNAVELFQDLVDASGYLSEELKIVVMNIEGTGRLSDFLGSNLNLSLEDKQALLEELDPVTRLETATAFMIRELEILALGKQIQDQVQSEMSQNQREFFLRQQLKAIQRELGEDDADSEIAELREQIQKAQMPEEAEAATLKELGRLEKMPPQAAEYTVAKNYIDWMLSLPWTPTKRPKIDIPKAERILNEDHYDLEEVKERILEYLAVRKLHDNPKSPILCLSGPPGVGKTSLGKSIARSLDRPFARLALGGLHDEAEIRGHRRTYIGAMPGRIIQAIVSAKAMDPVFMLDEIDKVGKDFRGDPTSALLEVLDPEQNNSFQDNYLNVPFDLSRVMFITTANALYQIPGPLRDRMEVIELPGYVTSEKVQIAKRYLIPKALEDNGIASKHLKFTQPALAAIANQYTREAGVRNLERQINRVARKVATQVARGKRPKVVLKPDQISKYLGKPKIHRESRARRAQVGVATGMAWTPFGGEILFIEASAMPGKGQLTLTGQLGNVMQESAQAARSWIRANLPKLGVEHNTFTKIDIHIHVPAGAMPKDGPSAGVAMVTALASLVTGRPVRPDTAMTGEISLRGQVLPIGGLKQKMLGAKRAGIKRVLFPAQNENDFEEIPDQLKRGVEGIPVSSIDEVLEETLKPKRRR</sequence>
<dbReference type="PANTHER" id="PTHR10046">
    <property type="entry name" value="ATP DEPENDENT LON PROTEASE FAMILY MEMBER"/>
    <property type="match status" value="1"/>
</dbReference>
<dbReference type="InterPro" id="IPR027417">
    <property type="entry name" value="P-loop_NTPase"/>
</dbReference>
<evidence type="ECO:0000256" key="7">
    <source>
        <dbReference type="ARBA" id="ARBA00022840"/>
    </source>
</evidence>
<dbReference type="PIRSF" id="PIRSF001174">
    <property type="entry name" value="Lon_proteas"/>
    <property type="match status" value="1"/>
</dbReference>
<comment type="induction">
    <text evidence="10">By heat shock.</text>
</comment>
<dbReference type="EMBL" id="JABDJR010000488">
    <property type="protein sequence ID" value="NNF07498.1"/>
    <property type="molecule type" value="Genomic_DNA"/>
</dbReference>
<evidence type="ECO:0000256" key="15">
    <source>
        <dbReference type="RuleBase" id="RU000591"/>
    </source>
</evidence>
<dbReference type="Gene3D" id="1.20.5.5270">
    <property type="match status" value="1"/>
</dbReference>
<dbReference type="AlphaFoldDB" id="A0A7Y2EG22"/>
<dbReference type="PROSITE" id="PS01046">
    <property type="entry name" value="LON_SER"/>
    <property type="match status" value="1"/>
</dbReference>
<protein>
    <recommendedName>
        <fullName evidence="10 11">Lon protease</fullName>
        <ecNumber evidence="10 11">3.4.21.53</ecNumber>
    </recommendedName>
    <alternativeName>
        <fullName evidence="10">ATP-dependent protease La</fullName>
    </alternativeName>
</protein>
<evidence type="ECO:0000256" key="4">
    <source>
        <dbReference type="ARBA" id="ARBA00022741"/>
    </source>
</evidence>
<dbReference type="GO" id="GO:0005737">
    <property type="term" value="C:cytoplasm"/>
    <property type="evidence" value="ECO:0007669"/>
    <property type="project" value="UniProtKB-SubCell"/>
</dbReference>
<dbReference type="SUPFAM" id="SSF54211">
    <property type="entry name" value="Ribosomal protein S5 domain 2-like"/>
    <property type="match status" value="1"/>
</dbReference>
<evidence type="ECO:0000256" key="9">
    <source>
        <dbReference type="ARBA" id="ARBA00050665"/>
    </source>
</evidence>
<dbReference type="NCBIfam" id="TIGR00763">
    <property type="entry name" value="lon"/>
    <property type="match status" value="1"/>
</dbReference>
<evidence type="ECO:0000313" key="18">
    <source>
        <dbReference type="EMBL" id="NNF07498.1"/>
    </source>
</evidence>
<dbReference type="InterPro" id="IPR003111">
    <property type="entry name" value="Lon_prtase_N"/>
</dbReference>
<dbReference type="SUPFAM" id="SSF88697">
    <property type="entry name" value="PUA domain-like"/>
    <property type="match status" value="1"/>
</dbReference>
<reference evidence="18 19" key="1">
    <citation type="submission" date="2020-03" db="EMBL/GenBank/DDBJ databases">
        <title>Metabolic flexibility allows generalist bacteria to become dominant in a frequently disturbed ecosystem.</title>
        <authorList>
            <person name="Chen Y.-J."/>
            <person name="Leung P.M."/>
            <person name="Bay S.K."/>
            <person name="Hugenholtz P."/>
            <person name="Kessler A.J."/>
            <person name="Shelley G."/>
            <person name="Waite D.W."/>
            <person name="Cook P.L."/>
            <person name="Greening C."/>
        </authorList>
    </citation>
    <scope>NUCLEOTIDE SEQUENCE [LARGE SCALE GENOMIC DNA]</scope>
    <source>
        <strain evidence="18">SS_bin_28</strain>
    </source>
</reference>
<dbReference type="Gene3D" id="3.40.50.300">
    <property type="entry name" value="P-loop containing nucleotide triphosphate hydrolases"/>
    <property type="match status" value="1"/>
</dbReference>
<dbReference type="Gene3D" id="1.10.8.60">
    <property type="match status" value="1"/>
</dbReference>
<comment type="function">
    <text evidence="10">ATP-dependent serine protease that mediates the selective degradation of mutant and abnormal proteins as well as certain short-lived regulatory proteins. Required for cellular homeostasis and for survival from DNA damage and developmental changes induced by stress. Degrades polypeptides processively to yield small peptide fragments that are 5 to 10 amino acids long. Binds to DNA in a double-stranded, site-specific manner.</text>
</comment>
<feature type="active site" evidence="10 12">
    <location>
        <position position="711"/>
    </location>
</feature>
<comment type="subunit">
    <text evidence="10 11">Homohexamer. Organized in a ring with a central cavity.</text>
</comment>
<evidence type="ECO:0000256" key="12">
    <source>
        <dbReference type="PIRSR" id="PIRSR001174-1"/>
    </source>
</evidence>
<dbReference type="InterPro" id="IPR027543">
    <property type="entry name" value="Lon_bac"/>
</dbReference>
<dbReference type="GO" id="GO:0005524">
    <property type="term" value="F:ATP binding"/>
    <property type="evidence" value="ECO:0007669"/>
    <property type="project" value="UniProtKB-UniRule"/>
</dbReference>
<dbReference type="InterPro" id="IPR014721">
    <property type="entry name" value="Ribsml_uS5_D2-typ_fold_subgr"/>
</dbReference>
<evidence type="ECO:0000256" key="10">
    <source>
        <dbReference type="HAMAP-Rule" id="MF_01973"/>
    </source>
</evidence>
<dbReference type="InterPro" id="IPR008268">
    <property type="entry name" value="Peptidase_S16_AS"/>
</dbReference>
<accession>A0A7Y2EG22</accession>
<dbReference type="Pfam" id="PF22667">
    <property type="entry name" value="Lon_lid"/>
    <property type="match status" value="1"/>
</dbReference>
<comment type="catalytic activity">
    <reaction evidence="9 10 11 14">
        <text>Hydrolysis of proteins in presence of ATP.</text>
        <dbReference type="EC" id="3.4.21.53"/>
    </reaction>
</comment>
<dbReference type="GO" id="GO:0004252">
    <property type="term" value="F:serine-type endopeptidase activity"/>
    <property type="evidence" value="ECO:0007669"/>
    <property type="project" value="UniProtKB-UniRule"/>
</dbReference>
<evidence type="ECO:0000259" key="16">
    <source>
        <dbReference type="PROSITE" id="PS51786"/>
    </source>
</evidence>
<evidence type="ECO:0000256" key="1">
    <source>
        <dbReference type="ARBA" id="ARBA00004496"/>
    </source>
</evidence>
<dbReference type="GO" id="GO:0004176">
    <property type="term" value="F:ATP-dependent peptidase activity"/>
    <property type="evidence" value="ECO:0007669"/>
    <property type="project" value="UniProtKB-UniRule"/>
</dbReference>
<organism evidence="18 19">
    <name type="scientific">Eiseniibacteriota bacterium</name>
    <dbReference type="NCBI Taxonomy" id="2212470"/>
    <lineage>
        <taxon>Bacteria</taxon>
        <taxon>Candidatus Eiseniibacteriota</taxon>
    </lineage>
</organism>
<evidence type="ECO:0000256" key="5">
    <source>
        <dbReference type="ARBA" id="ARBA00022801"/>
    </source>
</evidence>
<dbReference type="EC" id="3.4.21.53" evidence="10 11"/>
<feature type="domain" description="Lon N-terminal" evidence="17">
    <location>
        <begin position="22"/>
        <end position="237"/>
    </location>
</feature>
<feature type="domain" description="Lon proteolytic" evidence="16">
    <location>
        <begin position="624"/>
        <end position="805"/>
    </location>
</feature>
<dbReference type="InterPro" id="IPR008269">
    <property type="entry name" value="Lon_proteolytic"/>
</dbReference>
<evidence type="ECO:0000256" key="13">
    <source>
        <dbReference type="PIRSR" id="PIRSR001174-2"/>
    </source>
</evidence>
<dbReference type="GO" id="GO:0034605">
    <property type="term" value="P:cellular response to heat"/>
    <property type="evidence" value="ECO:0007669"/>
    <property type="project" value="UniProtKB-UniRule"/>
</dbReference>
<comment type="similarity">
    <text evidence="10 11 14 15">Belongs to the peptidase S16 family.</text>
</comment>
<dbReference type="FunFam" id="3.40.50.300:FF:000021">
    <property type="entry name" value="Lon protease homolog"/>
    <property type="match status" value="1"/>
</dbReference>
<dbReference type="Gene3D" id="2.30.130.40">
    <property type="entry name" value="LON domain-like"/>
    <property type="match status" value="1"/>
</dbReference>
<keyword evidence="6 10" id="KW-0720">Serine protease</keyword>
<feature type="active site" evidence="10 12">
    <location>
        <position position="754"/>
    </location>
</feature>
<evidence type="ECO:0000256" key="14">
    <source>
        <dbReference type="PROSITE-ProRule" id="PRU01122"/>
    </source>
</evidence>
<comment type="caution">
    <text evidence="18">The sequence shown here is derived from an EMBL/GenBank/DDBJ whole genome shotgun (WGS) entry which is preliminary data.</text>
</comment>
<gene>
    <name evidence="10 18" type="primary">lon</name>
    <name evidence="18" type="ORF">HKN21_12120</name>
</gene>
<name>A0A7Y2EG22_UNCEI</name>
<dbReference type="InterPro" id="IPR027065">
    <property type="entry name" value="Lon_Prtase"/>
</dbReference>
<dbReference type="PROSITE" id="PS51787">
    <property type="entry name" value="LON_N"/>
    <property type="match status" value="1"/>
</dbReference>
<evidence type="ECO:0000256" key="8">
    <source>
        <dbReference type="ARBA" id="ARBA00023016"/>
    </source>
</evidence>
<keyword evidence="4 10" id="KW-0547">Nucleotide-binding</keyword>
<dbReference type="PROSITE" id="PS51786">
    <property type="entry name" value="LON_PROTEOLYTIC"/>
    <property type="match status" value="1"/>
</dbReference>
<dbReference type="InterPro" id="IPR054594">
    <property type="entry name" value="Lon_lid"/>
</dbReference>
<dbReference type="InterPro" id="IPR046336">
    <property type="entry name" value="Lon_prtase_N_sf"/>
</dbReference>
<dbReference type="InterPro" id="IPR004815">
    <property type="entry name" value="Lon_bac/euk-typ"/>
</dbReference>
<dbReference type="PRINTS" id="PR00830">
    <property type="entry name" value="ENDOLAPTASE"/>
</dbReference>
<dbReference type="Proteomes" id="UP000547674">
    <property type="component" value="Unassembled WGS sequence"/>
</dbReference>
<dbReference type="Pfam" id="PF00004">
    <property type="entry name" value="AAA"/>
    <property type="match status" value="1"/>
</dbReference>
<dbReference type="GO" id="GO:0043565">
    <property type="term" value="F:sequence-specific DNA binding"/>
    <property type="evidence" value="ECO:0007669"/>
    <property type="project" value="UniProtKB-UniRule"/>
</dbReference>
<evidence type="ECO:0000313" key="19">
    <source>
        <dbReference type="Proteomes" id="UP000547674"/>
    </source>
</evidence>
<evidence type="ECO:0000259" key="17">
    <source>
        <dbReference type="PROSITE" id="PS51787"/>
    </source>
</evidence>
<dbReference type="GO" id="GO:0016887">
    <property type="term" value="F:ATP hydrolysis activity"/>
    <property type="evidence" value="ECO:0007669"/>
    <property type="project" value="UniProtKB-UniRule"/>
</dbReference>
<dbReference type="InterPro" id="IPR015947">
    <property type="entry name" value="PUA-like_sf"/>
</dbReference>
<proteinExistence type="evidence at transcript level"/>
<keyword evidence="5 10" id="KW-0378">Hydrolase</keyword>
<dbReference type="CDD" id="cd19500">
    <property type="entry name" value="RecA-like_Lon"/>
    <property type="match status" value="1"/>
</dbReference>
<dbReference type="Gene3D" id="3.30.230.10">
    <property type="match status" value="1"/>
</dbReference>
<dbReference type="GO" id="GO:0006515">
    <property type="term" value="P:protein quality control for misfolded or incompletely synthesized proteins"/>
    <property type="evidence" value="ECO:0007669"/>
    <property type="project" value="UniProtKB-UniRule"/>
</dbReference>
<dbReference type="Pfam" id="PF05362">
    <property type="entry name" value="Lon_C"/>
    <property type="match status" value="1"/>
</dbReference>
<comment type="subcellular location">
    <subcellularLocation>
        <location evidence="1 10 11">Cytoplasm</location>
    </subcellularLocation>
</comment>
<keyword evidence="3 10" id="KW-0645">Protease</keyword>
<keyword evidence="7 10" id="KW-0067">ATP-binding</keyword>
<dbReference type="InterPro" id="IPR020568">
    <property type="entry name" value="Ribosomal_Su5_D2-typ_SF"/>
</dbReference>
<keyword evidence="8 10" id="KW-0346">Stress response</keyword>
<dbReference type="FunFam" id="1.20.5.5270:FF:000002">
    <property type="entry name" value="Lon protease homolog"/>
    <property type="match status" value="1"/>
</dbReference>
<feature type="binding site" evidence="10 13">
    <location>
        <begin position="388"/>
        <end position="395"/>
    </location>
    <ligand>
        <name>ATP</name>
        <dbReference type="ChEBI" id="CHEBI:30616"/>
    </ligand>
</feature>
<keyword evidence="2 10" id="KW-0963">Cytoplasm</keyword>
<evidence type="ECO:0000256" key="2">
    <source>
        <dbReference type="ARBA" id="ARBA00022490"/>
    </source>
</evidence>
<dbReference type="Pfam" id="PF02190">
    <property type="entry name" value="LON_substr_bdg"/>
    <property type="match status" value="1"/>
</dbReference>
<dbReference type="Gene3D" id="1.20.58.1480">
    <property type="match status" value="1"/>
</dbReference>
<dbReference type="InterPro" id="IPR003959">
    <property type="entry name" value="ATPase_AAA_core"/>
</dbReference>
<dbReference type="SMART" id="SM00382">
    <property type="entry name" value="AAA"/>
    <property type="match status" value="1"/>
</dbReference>
<dbReference type="SMART" id="SM00464">
    <property type="entry name" value="LON"/>
    <property type="match status" value="1"/>
</dbReference>
<dbReference type="SUPFAM" id="SSF52540">
    <property type="entry name" value="P-loop containing nucleoside triphosphate hydrolases"/>
    <property type="match status" value="1"/>
</dbReference>
<dbReference type="HAMAP" id="MF_01973">
    <property type="entry name" value="lon_bact"/>
    <property type="match status" value="1"/>
</dbReference>
<evidence type="ECO:0000256" key="11">
    <source>
        <dbReference type="PIRNR" id="PIRNR001174"/>
    </source>
</evidence>